<accession>A6JI34</accession>
<proteinExistence type="predicted"/>
<dbReference type="Proteomes" id="UP000234681">
    <property type="component" value="Chromosome 1"/>
</dbReference>
<sequence>MERYKAQGCCCLVV</sequence>
<name>A6JI34_RAT</name>
<reference evidence="1" key="1">
    <citation type="journal article" date="2005" name="Genome Res.">
        <title>Gene and alternative splicing annotation with AIR.</title>
        <authorList>
            <person name="Florea L."/>
            <person name="Di Francesco V."/>
            <person name="Miller J."/>
            <person name="Turner R."/>
            <person name="Yao A."/>
            <person name="Harris M."/>
            <person name="Walenz B."/>
            <person name="Mobarry C."/>
            <person name="Merkulov G.V."/>
            <person name="Charlab R."/>
            <person name="Dew I."/>
            <person name="Deng Z."/>
            <person name="Istrail S."/>
            <person name="Li P."/>
            <person name="Sutton G."/>
        </authorList>
    </citation>
    <scope>NUCLEOTIDE SEQUENCE</scope>
    <source>
        <strain evidence="1">BN</strain>
    </source>
</reference>
<dbReference type="EMBL" id="CH473986">
    <property type="protein sequence ID" value="EDL94508.1"/>
    <property type="molecule type" value="Genomic_DNA"/>
</dbReference>
<reference evidence="1" key="2">
    <citation type="submission" date="2005-07" db="EMBL/GenBank/DDBJ databases">
        <authorList>
            <person name="Mural R.J."/>
            <person name="Li P.W."/>
            <person name="Adams M.D."/>
            <person name="Amanatides P.G."/>
            <person name="Baden-Tillson H."/>
            <person name="Barnstead M."/>
            <person name="Chin S.H."/>
            <person name="Dew I."/>
            <person name="Evans C.A."/>
            <person name="Ferriera S."/>
            <person name="Flanigan M."/>
            <person name="Fosler C."/>
            <person name="Glodek A."/>
            <person name="Gu Z."/>
            <person name="Holt R.A."/>
            <person name="Jennings D."/>
            <person name="Kraft C.L."/>
            <person name="Lu F."/>
            <person name="Nguyen T."/>
            <person name="Nusskern D.R."/>
            <person name="Pfannkoch C.M."/>
            <person name="Sitter C."/>
            <person name="Sutton G.G."/>
            <person name="Venter J.C."/>
            <person name="Wang Z."/>
            <person name="Woodage T."/>
            <person name="Zheng X.H."/>
            <person name="Zhong F."/>
        </authorList>
    </citation>
    <scope>NUCLEOTIDE SEQUENCE</scope>
    <source>
        <strain evidence="1">BN</strain>
    </source>
</reference>
<evidence type="ECO:0000313" key="1">
    <source>
        <dbReference type="EMBL" id="EDL94508.1"/>
    </source>
</evidence>
<organism evidence="1">
    <name type="scientific">Rattus norvegicus</name>
    <name type="common">Rat</name>
    <dbReference type="NCBI Taxonomy" id="10116"/>
    <lineage>
        <taxon>Eukaryota</taxon>
        <taxon>Metazoa</taxon>
        <taxon>Chordata</taxon>
        <taxon>Craniata</taxon>
        <taxon>Vertebrata</taxon>
        <taxon>Euteleostomi</taxon>
        <taxon>Mammalia</taxon>
        <taxon>Eutheria</taxon>
        <taxon>Euarchontoglires</taxon>
        <taxon>Glires</taxon>
        <taxon>Rodentia</taxon>
        <taxon>Myomorpha</taxon>
        <taxon>Muroidea</taxon>
        <taxon>Muridae</taxon>
        <taxon>Murinae</taxon>
        <taxon>Rattus</taxon>
    </lineage>
</organism>
<gene>
    <name evidence="1" type="ORF">rCG_57557</name>
</gene>
<protein>
    <submittedName>
        <fullName evidence="1">RCG57557</fullName>
    </submittedName>
</protein>
<feature type="non-terminal residue" evidence="1">
    <location>
        <position position="14"/>
    </location>
</feature>